<dbReference type="SUPFAM" id="SSF53686">
    <property type="entry name" value="Tryptophan synthase beta subunit-like PLP-dependent enzymes"/>
    <property type="match status" value="1"/>
</dbReference>
<evidence type="ECO:0000313" key="4">
    <source>
        <dbReference type="Proteomes" id="UP000054598"/>
    </source>
</evidence>
<evidence type="ECO:0000256" key="2">
    <source>
        <dbReference type="ARBA" id="ARBA00022898"/>
    </source>
</evidence>
<dbReference type="EMBL" id="LGHE01000203">
    <property type="protein sequence ID" value="KUL00030.1"/>
    <property type="molecule type" value="Genomic_DNA"/>
</dbReference>
<dbReference type="GO" id="GO:0004834">
    <property type="term" value="F:tryptophan synthase activity"/>
    <property type="evidence" value="ECO:0007669"/>
    <property type="project" value="InterPro"/>
</dbReference>
<organism evidence="3 4">
    <name type="scientific">Methanoculleus marisnigri</name>
    <dbReference type="NCBI Taxonomy" id="2198"/>
    <lineage>
        <taxon>Archaea</taxon>
        <taxon>Methanobacteriati</taxon>
        <taxon>Methanobacteriota</taxon>
        <taxon>Stenosarchaea group</taxon>
        <taxon>Methanomicrobia</taxon>
        <taxon>Methanomicrobiales</taxon>
        <taxon>Methanomicrobiaceae</taxon>
        <taxon>Methanoculleus</taxon>
    </lineage>
</organism>
<dbReference type="InterPro" id="IPR036052">
    <property type="entry name" value="TrpB-like_PALP_sf"/>
</dbReference>
<dbReference type="PANTHER" id="PTHR48077">
    <property type="entry name" value="TRYPTOPHAN SYNTHASE-RELATED"/>
    <property type="match status" value="1"/>
</dbReference>
<evidence type="ECO:0000313" key="3">
    <source>
        <dbReference type="EMBL" id="KUL00030.1"/>
    </source>
</evidence>
<dbReference type="InterPro" id="IPR023026">
    <property type="entry name" value="Trp_synth_beta/beta-like"/>
</dbReference>
<sequence>YHQNEVFEAAVTFARTEGIIVAPEAAHAVKAAIDEALRCRETKEAKVILFNNSGHGNFDFSSYEAYFAGKLVDYEYPAELIKESLSRLPVTG</sequence>
<gene>
    <name evidence="3" type="ORF">XE10_1590</name>
</gene>
<proteinExistence type="predicted"/>
<keyword evidence="2" id="KW-0663">Pyridoxal phosphate</keyword>
<evidence type="ECO:0000256" key="1">
    <source>
        <dbReference type="ARBA" id="ARBA00001933"/>
    </source>
</evidence>
<protein>
    <submittedName>
        <fullName evidence="3">Tryptophan synthase beta chain</fullName>
    </submittedName>
</protein>
<name>A0A117MER2_9EURY</name>
<dbReference type="Gene3D" id="3.40.50.1100">
    <property type="match status" value="1"/>
</dbReference>
<dbReference type="AlphaFoldDB" id="A0A117MER2"/>
<feature type="non-terminal residue" evidence="3">
    <location>
        <position position="1"/>
    </location>
</feature>
<dbReference type="GO" id="GO:0052684">
    <property type="term" value="F:L-serine hydro-lyase (adding indole, L-tryptophan-forming) activity"/>
    <property type="evidence" value="ECO:0007669"/>
    <property type="project" value="TreeGrafter"/>
</dbReference>
<comment type="cofactor">
    <cofactor evidence="1">
        <name>pyridoxal 5'-phosphate</name>
        <dbReference type="ChEBI" id="CHEBI:597326"/>
    </cofactor>
</comment>
<dbReference type="GO" id="GO:0005737">
    <property type="term" value="C:cytoplasm"/>
    <property type="evidence" value="ECO:0007669"/>
    <property type="project" value="TreeGrafter"/>
</dbReference>
<dbReference type="PATRIC" id="fig|2198.3.peg.1565"/>
<dbReference type="PANTHER" id="PTHR48077:SF6">
    <property type="entry name" value="TRYPTOPHAN SYNTHASE"/>
    <property type="match status" value="1"/>
</dbReference>
<accession>A0A117MER2</accession>
<comment type="caution">
    <text evidence="3">The sequence shown here is derived from an EMBL/GenBank/DDBJ whole genome shotgun (WGS) entry which is preliminary data.</text>
</comment>
<dbReference type="Proteomes" id="UP000054598">
    <property type="component" value="Unassembled WGS sequence"/>
</dbReference>
<reference evidence="4" key="1">
    <citation type="journal article" date="2015" name="MBio">
        <title>Genome-Resolved Metagenomic Analysis Reveals Roles for Candidate Phyla and Other Microbial Community Members in Biogeochemical Transformations in Oil Reservoirs.</title>
        <authorList>
            <person name="Hu P."/>
            <person name="Tom L."/>
            <person name="Singh A."/>
            <person name="Thomas B.C."/>
            <person name="Baker B.J."/>
            <person name="Piceno Y.M."/>
            <person name="Andersen G.L."/>
            <person name="Banfield J.F."/>
        </authorList>
    </citation>
    <scope>NUCLEOTIDE SEQUENCE [LARGE SCALE GENOMIC DNA]</scope>
</reference>